<evidence type="ECO:0000313" key="2">
    <source>
        <dbReference type="Proteomes" id="UP000018957"/>
    </source>
</evidence>
<dbReference type="EMBL" id="AYSJ01000002">
    <property type="protein sequence ID" value="ETS33676.1"/>
    <property type="molecule type" value="Genomic_DNA"/>
</dbReference>
<dbReference type="PATRIC" id="fig|1004151.3.peg.915"/>
<protein>
    <recommendedName>
        <fullName evidence="3">Rhs family protein</fullName>
    </recommendedName>
</protein>
<evidence type="ECO:0008006" key="3">
    <source>
        <dbReference type="Google" id="ProtNLM"/>
    </source>
</evidence>
<proteinExistence type="predicted"/>
<dbReference type="AlphaFoldDB" id="W3VCL9"/>
<gene>
    <name evidence="1" type="ORF">PTE_00853</name>
</gene>
<keyword evidence="2" id="KW-1185">Reference proteome</keyword>
<dbReference type="InterPro" id="IPR006530">
    <property type="entry name" value="YD"/>
</dbReference>
<dbReference type="NCBIfam" id="TIGR01643">
    <property type="entry name" value="YD_repeat_2x"/>
    <property type="match status" value="1"/>
</dbReference>
<sequence>MFLSTTNLPPSRHAVKWRAVKKMACARILWDEFGLPNGYKDADGHTRLSEWDQHGRQLSFTDANGNQIGWQYR</sequence>
<dbReference type="Proteomes" id="UP000018957">
    <property type="component" value="Unassembled WGS sequence"/>
</dbReference>
<evidence type="ECO:0000313" key="1">
    <source>
        <dbReference type="EMBL" id="ETS33676.1"/>
    </source>
</evidence>
<name>W3VCL9_9GAMM</name>
<organism evidence="1 2">
    <name type="scientific">Photorhabdus khanii NC19</name>
    <dbReference type="NCBI Taxonomy" id="1004151"/>
    <lineage>
        <taxon>Bacteria</taxon>
        <taxon>Pseudomonadati</taxon>
        <taxon>Pseudomonadota</taxon>
        <taxon>Gammaproteobacteria</taxon>
        <taxon>Enterobacterales</taxon>
        <taxon>Morganellaceae</taxon>
        <taxon>Photorhabdus</taxon>
    </lineage>
</organism>
<accession>W3VCL9</accession>
<comment type="caution">
    <text evidence="1">The sequence shown here is derived from an EMBL/GenBank/DDBJ whole genome shotgun (WGS) entry which is preliminary data.</text>
</comment>
<reference evidence="1 2" key="1">
    <citation type="submission" date="2013-11" db="EMBL/GenBank/DDBJ databases">
        <title>Elucidation of the Photorhabdus temperata genome and generation of transposon mutant library to identify motility mutants.</title>
        <authorList>
            <person name="Hurst S.G.IV."/>
            <person name="Micheals B."/>
            <person name="Abebe-Akele F."/>
            <person name="Rowedder H."/>
            <person name="Bullock H."/>
            <person name="Jackobeck R."/>
            <person name="Janicki E."/>
            <person name="Tisa L.S."/>
        </authorList>
    </citation>
    <scope>NUCLEOTIDE SEQUENCE [LARGE SCALE GENOMIC DNA]</scope>
    <source>
        <strain evidence="1 2">NC19</strain>
    </source>
</reference>